<accession>A0AA38HPQ0</accession>
<proteinExistence type="predicted"/>
<evidence type="ECO:0000313" key="2">
    <source>
        <dbReference type="Proteomes" id="UP001168821"/>
    </source>
</evidence>
<dbReference type="PANTHER" id="PTHR47326:SF1">
    <property type="entry name" value="HTH PSQ-TYPE DOMAIN-CONTAINING PROTEIN"/>
    <property type="match status" value="1"/>
</dbReference>
<dbReference type="Proteomes" id="UP001168821">
    <property type="component" value="Unassembled WGS sequence"/>
</dbReference>
<organism evidence="1 2">
    <name type="scientific">Zophobas morio</name>
    <dbReference type="NCBI Taxonomy" id="2755281"/>
    <lineage>
        <taxon>Eukaryota</taxon>
        <taxon>Metazoa</taxon>
        <taxon>Ecdysozoa</taxon>
        <taxon>Arthropoda</taxon>
        <taxon>Hexapoda</taxon>
        <taxon>Insecta</taxon>
        <taxon>Pterygota</taxon>
        <taxon>Neoptera</taxon>
        <taxon>Endopterygota</taxon>
        <taxon>Coleoptera</taxon>
        <taxon>Polyphaga</taxon>
        <taxon>Cucujiformia</taxon>
        <taxon>Tenebrionidae</taxon>
        <taxon>Zophobas</taxon>
    </lineage>
</organism>
<sequence>MVPSSFKLTIVAIVGPKEYCTRRRRVPHHPSPTCSRSWGFTVCSASYINRTRPHPYHVQKVQGFEPADCPRCIIYCKWLLPQCRERPNFLQCILFTHEAGFTRNAVLYSDNTHIWSDMPEKELHLKRLSSEEGFMRVQCLANGVYPRPIIYLQSQKRKIQETQVAARLRGQLYEISVTTTLPTLEDPEEFSCELHIPQANYTVRRETVFYPGKIIFLSLCYISFKFTSVKDSIPCHITVFSNSTKYGI</sequence>
<gene>
    <name evidence="1" type="ORF">Zmor_003629</name>
</gene>
<dbReference type="EMBL" id="JALNTZ010000010">
    <property type="protein sequence ID" value="KAJ3640322.1"/>
    <property type="molecule type" value="Genomic_DNA"/>
</dbReference>
<reference evidence="1" key="1">
    <citation type="journal article" date="2023" name="G3 (Bethesda)">
        <title>Whole genome assemblies of Zophobas morio and Tenebrio molitor.</title>
        <authorList>
            <person name="Kaur S."/>
            <person name="Stinson S.A."/>
            <person name="diCenzo G.C."/>
        </authorList>
    </citation>
    <scope>NUCLEOTIDE SEQUENCE</scope>
    <source>
        <strain evidence="1">QUZm001</strain>
    </source>
</reference>
<evidence type="ECO:0008006" key="3">
    <source>
        <dbReference type="Google" id="ProtNLM"/>
    </source>
</evidence>
<dbReference type="PANTHER" id="PTHR47326">
    <property type="entry name" value="TRANSPOSABLE ELEMENT TC3 TRANSPOSASE-LIKE PROTEIN"/>
    <property type="match status" value="1"/>
</dbReference>
<keyword evidence="2" id="KW-1185">Reference proteome</keyword>
<dbReference type="Gene3D" id="2.60.40.10">
    <property type="entry name" value="Immunoglobulins"/>
    <property type="match status" value="1"/>
</dbReference>
<dbReference type="InterPro" id="IPR013783">
    <property type="entry name" value="Ig-like_fold"/>
</dbReference>
<evidence type="ECO:0000313" key="1">
    <source>
        <dbReference type="EMBL" id="KAJ3640322.1"/>
    </source>
</evidence>
<dbReference type="AlphaFoldDB" id="A0AA38HPQ0"/>
<protein>
    <recommendedName>
        <fullName evidence="3">Ig-like domain-containing protein</fullName>
    </recommendedName>
</protein>
<name>A0AA38HPQ0_9CUCU</name>
<comment type="caution">
    <text evidence="1">The sequence shown here is derived from an EMBL/GenBank/DDBJ whole genome shotgun (WGS) entry which is preliminary data.</text>
</comment>